<protein>
    <recommendedName>
        <fullName evidence="4">Secreted protein</fullName>
    </recommendedName>
</protein>
<sequence>MKTLDLKLAGDVLLFCCDLLISGCCNMTELFIWNIIHCSQGHRETLRCLHTYSPLCPLTMKNKSIPVQTCGQNINNQKT</sequence>
<feature type="chain" id="PRO_5043383878" description="Secreted protein" evidence="1">
    <location>
        <begin position="24"/>
        <end position="79"/>
    </location>
</feature>
<evidence type="ECO:0000313" key="3">
    <source>
        <dbReference type="Proteomes" id="UP000824782"/>
    </source>
</evidence>
<comment type="caution">
    <text evidence="2">The sequence shown here is derived from an EMBL/GenBank/DDBJ whole genome shotgun (WGS) entry which is preliminary data.</text>
</comment>
<gene>
    <name evidence="2" type="ORF">GDO81_008026</name>
</gene>
<keyword evidence="1" id="KW-0732">Signal</keyword>
<dbReference type="Proteomes" id="UP000824782">
    <property type="component" value="Unassembled WGS sequence"/>
</dbReference>
<keyword evidence="3" id="KW-1185">Reference proteome</keyword>
<reference evidence="2" key="1">
    <citation type="thesis" date="2020" institute="ProQuest LLC" country="789 East Eisenhower Parkway, Ann Arbor, MI, USA">
        <title>Comparative Genomics and Chromosome Evolution.</title>
        <authorList>
            <person name="Mudd A.B."/>
        </authorList>
    </citation>
    <scope>NUCLEOTIDE SEQUENCE</scope>
    <source>
        <strain evidence="2">237g6f4</strain>
        <tissue evidence="2">Blood</tissue>
    </source>
</reference>
<feature type="signal peptide" evidence="1">
    <location>
        <begin position="1"/>
        <end position="23"/>
    </location>
</feature>
<dbReference type="EMBL" id="WNYA01000003">
    <property type="protein sequence ID" value="KAG8582367.1"/>
    <property type="molecule type" value="Genomic_DNA"/>
</dbReference>
<proteinExistence type="predicted"/>
<evidence type="ECO:0000313" key="2">
    <source>
        <dbReference type="EMBL" id="KAG8582367.1"/>
    </source>
</evidence>
<dbReference type="AlphaFoldDB" id="A0AAV7CD79"/>
<organism evidence="2 3">
    <name type="scientific">Engystomops pustulosus</name>
    <name type="common">Tungara frog</name>
    <name type="synonym">Physalaemus pustulosus</name>
    <dbReference type="NCBI Taxonomy" id="76066"/>
    <lineage>
        <taxon>Eukaryota</taxon>
        <taxon>Metazoa</taxon>
        <taxon>Chordata</taxon>
        <taxon>Craniata</taxon>
        <taxon>Vertebrata</taxon>
        <taxon>Euteleostomi</taxon>
        <taxon>Amphibia</taxon>
        <taxon>Batrachia</taxon>
        <taxon>Anura</taxon>
        <taxon>Neobatrachia</taxon>
        <taxon>Hyloidea</taxon>
        <taxon>Leptodactylidae</taxon>
        <taxon>Leiuperinae</taxon>
        <taxon>Engystomops</taxon>
    </lineage>
</organism>
<evidence type="ECO:0000256" key="1">
    <source>
        <dbReference type="SAM" id="SignalP"/>
    </source>
</evidence>
<name>A0AAV7CD79_ENGPU</name>
<accession>A0AAV7CD79</accession>
<evidence type="ECO:0008006" key="4">
    <source>
        <dbReference type="Google" id="ProtNLM"/>
    </source>
</evidence>